<dbReference type="Proteomes" id="UP001219525">
    <property type="component" value="Unassembled WGS sequence"/>
</dbReference>
<name>A0AAD6Y4I0_9AGAR</name>
<dbReference type="AlphaFoldDB" id="A0AAD6Y4I0"/>
<reference evidence="1" key="1">
    <citation type="submission" date="2023-03" db="EMBL/GenBank/DDBJ databases">
        <title>Massive genome expansion in bonnet fungi (Mycena s.s.) driven by repeated elements and novel gene families across ecological guilds.</title>
        <authorList>
            <consortium name="Lawrence Berkeley National Laboratory"/>
            <person name="Harder C.B."/>
            <person name="Miyauchi S."/>
            <person name="Viragh M."/>
            <person name="Kuo A."/>
            <person name="Thoen E."/>
            <person name="Andreopoulos B."/>
            <person name="Lu D."/>
            <person name="Skrede I."/>
            <person name="Drula E."/>
            <person name="Henrissat B."/>
            <person name="Morin E."/>
            <person name="Kohler A."/>
            <person name="Barry K."/>
            <person name="LaButti K."/>
            <person name="Morin E."/>
            <person name="Salamov A."/>
            <person name="Lipzen A."/>
            <person name="Mereny Z."/>
            <person name="Hegedus B."/>
            <person name="Baldrian P."/>
            <person name="Stursova M."/>
            <person name="Weitz H."/>
            <person name="Taylor A."/>
            <person name="Grigoriev I.V."/>
            <person name="Nagy L.G."/>
            <person name="Martin F."/>
            <person name="Kauserud H."/>
        </authorList>
    </citation>
    <scope>NUCLEOTIDE SEQUENCE</scope>
    <source>
        <strain evidence="1">9144</strain>
    </source>
</reference>
<organism evidence="1 2">
    <name type="scientific">Mycena pura</name>
    <dbReference type="NCBI Taxonomy" id="153505"/>
    <lineage>
        <taxon>Eukaryota</taxon>
        <taxon>Fungi</taxon>
        <taxon>Dikarya</taxon>
        <taxon>Basidiomycota</taxon>
        <taxon>Agaricomycotina</taxon>
        <taxon>Agaricomycetes</taxon>
        <taxon>Agaricomycetidae</taxon>
        <taxon>Agaricales</taxon>
        <taxon>Marasmiineae</taxon>
        <taxon>Mycenaceae</taxon>
        <taxon>Mycena</taxon>
    </lineage>
</organism>
<accession>A0AAD6Y4I0</accession>
<sequence>MAAFEPALDFKKQLHRHLASLQCTRKAVLPINNDNEKLLFRKMMADSTDFTSSTSIDKATRLWNAYADMNTEVSYKFKAYFNGTWKTNMNIKLTKSMTSDARVPLIDQLKEPARIAMAPEVPEMTLQPHHVPSGLLALDNDADPAEPTIAPPPHSTPALLSSGVTMSPAAPAYLHQQ</sequence>
<keyword evidence="2" id="KW-1185">Reference proteome</keyword>
<dbReference type="EMBL" id="JARJCW010000060">
    <property type="protein sequence ID" value="KAJ7201006.1"/>
    <property type="molecule type" value="Genomic_DNA"/>
</dbReference>
<proteinExistence type="predicted"/>
<evidence type="ECO:0000313" key="1">
    <source>
        <dbReference type="EMBL" id="KAJ7201006.1"/>
    </source>
</evidence>
<gene>
    <name evidence="1" type="ORF">GGX14DRAFT_571579</name>
</gene>
<evidence type="ECO:0000313" key="2">
    <source>
        <dbReference type="Proteomes" id="UP001219525"/>
    </source>
</evidence>
<protein>
    <submittedName>
        <fullName evidence="1">Uncharacterized protein</fullName>
    </submittedName>
</protein>
<comment type="caution">
    <text evidence="1">The sequence shown here is derived from an EMBL/GenBank/DDBJ whole genome shotgun (WGS) entry which is preliminary data.</text>
</comment>